<gene>
    <name evidence="2" type="ORF">MNBD_GAMMA09-3850</name>
</gene>
<dbReference type="GO" id="GO:0005886">
    <property type="term" value="C:plasma membrane"/>
    <property type="evidence" value="ECO:0007669"/>
    <property type="project" value="TreeGrafter"/>
</dbReference>
<organism evidence="2">
    <name type="scientific">hydrothermal vent metagenome</name>
    <dbReference type="NCBI Taxonomy" id="652676"/>
    <lineage>
        <taxon>unclassified sequences</taxon>
        <taxon>metagenomes</taxon>
        <taxon>ecological metagenomes</taxon>
    </lineage>
</organism>
<proteinExistence type="predicted"/>
<keyword evidence="1" id="KW-0812">Transmembrane</keyword>
<reference evidence="2" key="1">
    <citation type="submission" date="2018-06" db="EMBL/GenBank/DDBJ databases">
        <authorList>
            <person name="Zhirakovskaya E."/>
        </authorList>
    </citation>
    <scope>NUCLEOTIDE SEQUENCE</scope>
</reference>
<protein>
    <submittedName>
        <fullName evidence="2">Inner membrane protein YbaN</fullName>
    </submittedName>
</protein>
<evidence type="ECO:0000313" key="2">
    <source>
        <dbReference type="EMBL" id="VAW61645.1"/>
    </source>
</evidence>
<dbReference type="Pfam" id="PF04304">
    <property type="entry name" value="DUF454"/>
    <property type="match status" value="1"/>
</dbReference>
<dbReference type="EMBL" id="UOFI01000014">
    <property type="protein sequence ID" value="VAW61645.1"/>
    <property type="molecule type" value="Genomic_DNA"/>
</dbReference>
<dbReference type="InterPro" id="IPR007401">
    <property type="entry name" value="DUF454"/>
</dbReference>
<evidence type="ECO:0000256" key="1">
    <source>
        <dbReference type="SAM" id="Phobius"/>
    </source>
</evidence>
<dbReference type="PANTHER" id="PTHR35813:SF1">
    <property type="entry name" value="INNER MEMBRANE PROTEIN YBAN"/>
    <property type="match status" value="1"/>
</dbReference>
<dbReference type="AlphaFoldDB" id="A0A3B0X040"/>
<feature type="transmembrane region" description="Helical" evidence="1">
    <location>
        <begin position="70"/>
        <end position="89"/>
    </location>
</feature>
<name>A0A3B0X040_9ZZZZ</name>
<feature type="transmembrane region" description="Helical" evidence="1">
    <location>
        <begin position="95"/>
        <end position="113"/>
    </location>
</feature>
<dbReference type="PIRSF" id="PIRSF016789">
    <property type="entry name" value="DUF454"/>
    <property type="match status" value="1"/>
</dbReference>
<keyword evidence="1" id="KW-1133">Transmembrane helix</keyword>
<sequence>MRAVYFSLGWLFFFIGAVGVILPVLPTTPFMILALWAFSKSSERFHRWLYHHRLFGPPLQQWDKYGVIPLPAKIMSVSFMSISFLYMLVFSPVSFWLKLMIAALMLYGAWFVLSKPSSPPGNINTVK</sequence>
<feature type="transmembrane region" description="Helical" evidence="1">
    <location>
        <begin position="12"/>
        <end position="38"/>
    </location>
</feature>
<dbReference type="PANTHER" id="PTHR35813">
    <property type="entry name" value="INNER MEMBRANE PROTEIN YBAN"/>
    <property type="match status" value="1"/>
</dbReference>
<accession>A0A3B0X040</accession>
<keyword evidence="1" id="KW-0472">Membrane</keyword>